<dbReference type="EMBL" id="FZPH01000002">
    <property type="protein sequence ID" value="SNT00017.1"/>
    <property type="molecule type" value="Genomic_DNA"/>
</dbReference>
<proteinExistence type="predicted"/>
<evidence type="ECO:0008006" key="3">
    <source>
        <dbReference type="Google" id="ProtNLM"/>
    </source>
</evidence>
<evidence type="ECO:0000313" key="1">
    <source>
        <dbReference type="EMBL" id="SNT00017.1"/>
    </source>
</evidence>
<accession>A0A239J2E6</accession>
<protein>
    <recommendedName>
        <fullName evidence="3">SMI1-KNR4 cell-wall</fullName>
    </recommendedName>
</protein>
<dbReference type="RefSeq" id="WP_089245911.1">
    <property type="nucleotide sequence ID" value="NZ_FZPH01000002.1"/>
</dbReference>
<evidence type="ECO:0000313" key="2">
    <source>
        <dbReference type="Proteomes" id="UP000198362"/>
    </source>
</evidence>
<reference evidence="1 2" key="1">
    <citation type="submission" date="2017-06" db="EMBL/GenBank/DDBJ databases">
        <authorList>
            <person name="Kim H.J."/>
            <person name="Triplett B.A."/>
        </authorList>
    </citation>
    <scope>NUCLEOTIDE SEQUENCE [LARGE SCALE GENOMIC DNA]</scope>
    <source>
        <strain evidence="1 2">CGMCC 4.5593</strain>
    </source>
</reference>
<organism evidence="1 2">
    <name type="scientific">Asanoa hainanensis</name>
    <dbReference type="NCBI Taxonomy" id="560556"/>
    <lineage>
        <taxon>Bacteria</taxon>
        <taxon>Bacillati</taxon>
        <taxon>Actinomycetota</taxon>
        <taxon>Actinomycetes</taxon>
        <taxon>Micromonosporales</taxon>
        <taxon>Micromonosporaceae</taxon>
        <taxon>Asanoa</taxon>
    </lineage>
</organism>
<gene>
    <name evidence="1" type="ORF">SAMN05421812_102690</name>
</gene>
<sequence>MISSEVGAVVETIRSSLPLEREWRMMNSMPGPARPPAPPDVPAAYLDFLAVADGFICGPVVLFDSATVPTMQFYADHQEDAPVRLTPETWFCAGTVNDEPWFIDRTDETVWGFPDTGVTWWMSDRFDQLAPSLERFFLGVVCGPAYLTLTAAEEGDQWCELLRRLGRLPGIADL</sequence>
<keyword evidence="2" id="KW-1185">Reference proteome</keyword>
<dbReference type="Proteomes" id="UP000198362">
    <property type="component" value="Unassembled WGS sequence"/>
</dbReference>
<dbReference type="AlphaFoldDB" id="A0A239J2E6"/>
<dbReference type="OrthoDB" id="4184376at2"/>
<name>A0A239J2E6_9ACTN</name>